<name>A0ABN0QWB0_MYCUL</name>
<evidence type="ECO:0000313" key="3">
    <source>
        <dbReference type="EMBL" id="EUA89047.1"/>
    </source>
</evidence>
<gene>
    <name evidence="3" type="ORF">I551_4469</name>
</gene>
<accession>A0ABN0QWB0</accession>
<dbReference type="EMBL" id="JAOL01000129">
    <property type="protein sequence ID" value="EUA89047.1"/>
    <property type="molecule type" value="Genomic_DNA"/>
</dbReference>
<dbReference type="InterPro" id="IPR024516">
    <property type="entry name" value="Mce_C"/>
</dbReference>
<protein>
    <recommendedName>
        <fullName evidence="2">Mammalian cell entry C-terminal domain-containing protein</fullName>
    </recommendedName>
</protein>
<organism evidence="3 4">
    <name type="scientific">Mycobacterium ulcerans str. Harvey</name>
    <dbReference type="NCBI Taxonomy" id="1299332"/>
    <lineage>
        <taxon>Bacteria</taxon>
        <taxon>Bacillati</taxon>
        <taxon>Actinomycetota</taxon>
        <taxon>Actinomycetes</taxon>
        <taxon>Mycobacteriales</taxon>
        <taxon>Mycobacteriaceae</taxon>
        <taxon>Mycobacterium</taxon>
        <taxon>Mycobacterium ulcerans group</taxon>
    </lineage>
</organism>
<dbReference type="Proteomes" id="UP000020681">
    <property type="component" value="Unassembled WGS sequence"/>
</dbReference>
<comment type="caution">
    <text evidence="3">The sequence shown here is derived from an EMBL/GenBank/DDBJ whole genome shotgun (WGS) entry which is preliminary data.</text>
</comment>
<feature type="domain" description="Mammalian cell entry C-terminal" evidence="2">
    <location>
        <begin position="2"/>
        <end position="53"/>
    </location>
</feature>
<evidence type="ECO:0000256" key="1">
    <source>
        <dbReference type="SAM" id="MobiDB-lite"/>
    </source>
</evidence>
<proteinExistence type="predicted"/>
<feature type="region of interest" description="Disordered" evidence="1">
    <location>
        <begin position="52"/>
        <end position="102"/>
    </location>
</feature>
<evidence type="ECO:0000259" key="2">
    <source>
        <dbReference type="Pfam" id="PF11887"/>
    </source>
</evidence>
<dbReference type="Pfam" id="PF11887">
    <property type="entry name" value="Mce4_CUP1"/>
    <property type="match status" value="1"/>
</dbReference>
<feature type="compositionally biased region" description="Basic and acidic residues" evidence="1">
    <location>
        <begin position="53"/>
        <end position="63"/>
    </location>
</feature>
<sequence>MLQGTKWYLDNGGYAAWGGADGRTLQLDVALLLGNDPYVFPDNLPLVAAKGGPAERRAADHCQMRPRTSQCASSSPTPVGEPDSTSDPTSESGILAGPTTCP</sequence>
<feature type="compositionally biased region" description="Polar residues" evidence="1">
    <location>
        <begin position="66"/>
        <end position="92"/>
    </location>
</feature>
<keyword evidence="4" id="KW-1185">Reference proteome</keyword>
<evidence type="ECO:0000313" key="4">
    <source>
        <dbReference type="Proteomes" id="UP000020681"/>
    </source>
</evidence>
<reference evidence="3 4" key="1">
    <citation type="submission" date="2014-01" db="EMBL/GenBank/DDBJ databases">
        <authorList>
            <person name="Dobos K."/>
            <person name="Lenaerts A."/>
            <person name="Ordway D."/>
            <person name="DeGroote M.A."/>
            <person name="Parker T."/>
            <person name="Sizemore C."/>
            <person name="Tallon L.J."/>
            <person name="Sadzewicz L.K."/>
            <person name="Sengamalay N."/>
            <person name="Fraser C.M."/>
            <person name="Hine E."/>
            <person name="Shefchek K.A."/>
            <person name="Das S.P."/>
            <person name="Tettelin H."/>
        </authorList>
    </citation>
    <scope>NUCLEOTIDE SEQUENCE [LARGE SCALE GENOMIC DNA]</scope>
    <source>
        <strain evidence="3 4">Harvey</strain>
    </source>
</reference>